<comment type="similarity">
    <text evidence="2">Belongs to the class-I pyridoxal-phosphate-dependent aminotransferase family.</text>
</comment>
<dbReference type="AlphaFoldDB" id="A0AAV3U6L5"/>
<dbReference type="GO" id="GO:0030170">
    <property type="term" value="F:pyridoxal phosphate binding"/>
    <property type="evidence" value="ECO:0007669"/>
    <property type="project" value="InterPro"/>
</dbReference>
<dbReference type="RefSeq" id="WP_345425308.1">
    <property type="nucleotide sequence ID" value="NZ_AP031496.1"/>
</dbReference>
<evidence type="ECO:0000256" key="4">
    <source>
        <dbReference type="ARBA" id="ARBA00022679"/>
    </source>
</evidence>
<name>A0AAV3U6L5_9ALTE</name>
<proteinExistence type="inferred from homology"/>
<dbReference type="Gene3D" id="3.40.640.10">
    <property type="entry name" value="Type I PLP-dependent aspartate aminotransferase-like (Major domain)"/>
    <property type="match status" value="1"/>
</dbReference>
<dbReference type="Proteomes" id="UP001409585">
    <property type="component" value="Unassembled WGS sequence"/>
</dbReference>
<gene>
    <name evidence="8" type="primary">alaA</name>
    <name evidence="8" type="ORF">GCM10025791_34630</name>
</gene>
<dbReference type="CDD" id="cd00609">
    <property type="entry name" value="AAT_like"/>
    <property type="match status" value="1"/>
</dbReference>
<accession>A0AAV3U6L5</accession>
<keyword evidence="3" id="KW-0032">Aminotransferase</keyword>
<keyword evidence="9" id="KW-1185">Reference proteome</keyword>
<dbReference type="EMBL" id="BAABLX010000029">
    <property type="protein sequence ID" value="GAA4951255.1"/>
    <property type="molecule type" value="Genomic_DNA"/>
</dbReference>
<keyword evidence="5" id="KW-0663">Pyridoxal phosphate</keyword>
<evidence type="ECO:0000256" key="6">
    <source>
        <dbReference type="ARBA" id="ARBA00026106"/>
    </source>
</evidence>
<evidence type="ECO:0000256" key="5">
    <source>
        <dbReference type="ARBA" id="ARBA00022898"/>
    </source>
</evidence>
<dbReference type="PANTHER" id="PTHR43488">
    <property type="entry name" value="GLUTAMATE-PYRUVATE AMINOTRANSFERASE ALAA"/>
    <property type="match status" value="1"/>
</dbReference>
<dbReference type="InterPro" id="IPR015422">
    <property type="entry name" value="PyrdxlP-dep_Trfase_small"/>
</dbReference>
<evidence type="ECO:0000256" key="1">
    <source>
        <dbReference type="ARBA" id="ARBA00001933"/>
    </source>
</evidence>
<dbReference type="EC" id="2.6.1.2" evidence="6"/>
<dbReference type="InterPro" id="IPR051926">
    <property type="entry name" value="Ala_Aminotransferase"/>
</dbReference>
<evidence type="ECO:0000313" key="8">
    <source>
        <dbReference type="EMBL" id="GAA4951255.1"/>
    </source>
</evidence>
<evidence type="ECO:0000259" key="7">
    <source>
        <dbReference type="Pfam" id="PF00155"/>
    </source>
</evidence>
<comment type="cofactor">
    <cofactor evidence="1">
        <name>pyridoxal 5'-phosphate</name>
        <dbReference type="ChEBI" id="CHEBI:597326"/>
    </cofactor>
</comment>
<organism evidence="8 9">
    <name type="scientific">Halioxenophilus aromaticivorans</name>
    <dbReference type="NCBI Taxonomy" id="1306992"/>
    <lineage>
        <taxon>Bacteria</taxon>
        <taxon>Pseudomonadati</taxon>
        <taxon>Pseudomonadota</taxon>
        <taxon>Gammaproteobacteria</taxon>
        <taxon>Alteromonadales</taxon>
        <taxon>Alteromonadaceae</taxon>
        <taxon>Halioxenophilus</taxon>
    </lineage>
</organism>
<protein>
    <recommendedName>
        <fullName evidence="6">alanine transaminase</fullName>
        <ecNumber evidence="6">2.6.1.2</ecNumber>
    </recommendedName>
</protein>
<dbReference type="Pfam" id="PF00155">
    <property type="entry name" value="Aminotran_1_2"/>
    <property type="match status" value="1"/>
</dbReference>
<keyword evidence="4" id="KW-0808">Transferase</keyword>
<dbReference type="Gene3D" id="3.90.1150.10">
    <property type="entry name" value="Aspartate Aminotransferase, domain 1"/>
    <property type="match status" value="1"/>
</dbReference>
<sequence length="404" mass="44940">MVTIDKSHKLHGVCYDIRGPVLDHALRLEDEGHRILKLNIGNPAPFGFDAPDEIIHDVITNLREAQGYTQSKGLFAARKAIMHECQTLKVANVDTNDIILGNGVSELIMMAMQALLNNGDEVLIPAPDYPIWTAATSLAGGNPVHYRCDEQADWFPDIEDIKSKITDRTRGIVIINPNNPTGAVYSQDLLQQIVDLASAKGLVIFADEIYSKILYDDAEFIPMGRLVHDTLCISFNGLSKSYRLAGFRSGWMVVSGNKKRAKGYIEGLEMLSSMRLCANVPAMLAVQTALGGYQSINDLVINGGRLYEQRNVAVEGISNIPGLSCVKPKGAIYVFPKLNLDMHKIQDDEKMVMDFLLEEKILLVQGSAFNYPEPDHFRIVTLPRKDDLKHAIDRLAAFLDRYQK</sequence>
<evidence type="ECO:0000256" key="2">
    <source>
        <dbReference type="ARBA" id="ARBA00007441"/>
    </source>
</evidence>
<dbReference type="SUPFAM" id="SSF53383">
    <property type="entry name" value="PLP-dependent transferases"/>
    <property type="match status" value="1"/>
</dbReference>
<dbReference type="InterPro" id="IPR015421">
    <property type="entry name" value="PyrdxlP-dep_Trfase_major"/>
</dbReference>
<evidence type="ECO:0000313" key="9">
    <source>
        <dbReference type="Proteomes" id="UP001409585"/>
    </source>
</evidence>
<dbReference type="PANTHER" id="PTHR43488:SF2">
    <property type="entry name" value="GLUTAMATE-PYRUVATE AMINOTRANSFERASE ALAA"/>
    <property type="match status" value="1"/>
</dbReference>
<dbReference type="InterPro" id="IPR015424">
    <property type="entry name" value="PyrdxlP-dep_Trfase"/>
</dbReference>
<dbReference type="InterPro" id="IPR004839">
    <property type="entry name" value="Aminotransferase_I/II_large"/>
</dbReference>
<comment type="caution">
    <text evidence="8">The sequence shown here is derived from an EMBL/GenBank/DDBJ whole genome shotgun (WGS) entry which is preliminary data.</text>
</comment>
<evidence type="ECO:0000256" key="3">
    <source>
        <dbReference type="ARBA" id="ARBA00022576"/>
    </source>
</evidence>
<dbReference type="GO" id="GO:0004021">
    <property type="term" value="F:L-alanine:2-oxoglutarate aminotransferase activity"/>
    <property type="evidence" value="ECO:0007669"/>
    <property type="project" value="UniProtKB-EC"/>
</dbReference>
<reference evidence="9" key="1">
    <citation type="journal article" date="2019" name="Int. J. Syst. Evol. Microbiol.">
        <title>The Global Catalogue of Microorganisms (GCM) 10K type strain sequencing project: providing services to taxonomists for standard genome sequencing and annotation.</title>
        <authorList>
            <consortium name="The Broad Institute Genomics Platform"/>
            <consortium name="The Broad Institute Genome Sequencing Center for Infectious Disease"/>
            <person name="Wu L."/>
            <person name="Ma J."/>
        </authorList>
    </citation>
    <scope>NUCLEOTIDE SEQUENCE [LARGE SCALE GENOMIC DNA]</scope>
    <source>
        <strain evidence="9">JCM 19134</strain>
    </source>
</reference>
<feature type="domain" description="Aminotransferase class I/classII large" evidence="7">
    <location>
        <begin position="35"/>
        <end position="395"/>
    </location>
</feature>